<name>A0A6A4GEX9_9AGAR</name>
<feature type="non-terminal residue" evidence="1">
    <location>
        <position position="241"/>
    </location>
</feature>
<dbReference type="EMBL" id="ML770267">
    <property type="protein sequence ID" value="KAE9383970.1"/>
    <property type="molecule type" value="Genomic_DNA"/>
</dbReference>
<accession>A0A6A4GEX9</accession>
<keyword evidence="2" id="KW-1185">Reference proteome</keyword>
<gene>
    <name evidence="1" type="ORF">BT96DRAFT_1102827</name>
</gene>
<dbReference type="AlphaFoldDB" id="A0A6A4GEX9"/>
<proteinExistence type="predicted"/>
<dbReference type="Proteomes" id="UP000799118">
    <property type="component" value="Unassembled WGS sequence"/>
</dbReference>
<evidence type="ECO:0000313" key="1">
    <source>
        <dbReference type="EMBL" id="KAE9383970.1"/>
    </source>
</evidence>
<reference evidence="1" key="1">
    <citation type="journal article" date="2019" name="Environ. Microbiol.">
        <title>Fungal ecological strategies reflected in gene transcription - a case study of two litter decomposers.</title>
        <authorList>
            <person name="Barbi F."/>
            <person name="Kohler A."/>
            <person name="Barry K."/>
            <person name="Baskaran P."/>
            <person name="Daum C."/>
            <person name="Fauchery L."/>
            <person name="Ihrmark K."/>
            <person name="Kuo A."/>
            <person name="LaButti K."/>
            <person name="Lipzen A."/>
            <person name="Morin E."/>
            <person name="Grigoriev I.V."/>
            <person name="Henrissat B."/>
            <person name="Lindahl B."/>
            <person name="Martin F."/>
        </authorList>
    </citation>
    <scope>NUCLEOTIDE SEQUENCE</scope>
    <source>
        <strain evidence="1">JB14</strain>
    </source>
</reference>
<evidence type="ECO:0000313" key="2">
    <source>
        <dbReference type="Proteomes" id="UP000799118"/>
    </source>
</evidence>
<organism evidence="1 2">
    <name type="scientific">Gymnopus androsaceus JB14</name>
    <dbReference type="NCBI Taxonomy" id="1447944"/>
    <lineage>
        <taxon>Eukaryota</taxon>
        <taxon>Fungi</taxon>
        <taxon>Dikarya</taxon>
        <taxon>Basidiomycota</taxon>
        <taxon>Agaricomycotina</taxon>
        <taxon>Agaricomycetes</taxon>
        <taxon>Agaricomycetidae</taxon>
        <taxon>Agaricales</taxon>
        <taxon>Marasmiineae</taxon>
        <taxon>Omphalotaceae</taxon>
        <taxon>Gymnopus</taxon>
    </lineage>
</organism>
<sequence length="241" mass="26889">MAKYPTVQSLGLPAVDKRYLVPFFRAALAHFIVQLHNLTISGPQLEAAALDIDADFTFSIAVYHLIKYTCIDPVTHVCSTADSIHVQPAHKDCQNCPILGRFDTALIRVRDDTQEPVKAFRVGQVHLVFSLPLAVMSGLCKDVQYANWPKHLAYIEWLTPFSRPGPNHCLHKITCSFAAVGGNLASVVVDLKRVVRSVPLMPNFGKVADRSWTSSNVMDKCKSFFVNPFLDQHDHTLYNLS</sequence>
<dbReference type="OrthoDB" id="3244185at2759"/>
<protein>
    <submittedName>
        <fullName evidence="1">Uncharacterized protein</fullName>
    </submittedName>
</protein>